<dbReference type="EMBL" id="GBXM01005665">
    <property type="protein sequence ID" value="JAI02913.1"/>
    <property type="molecule type" value="Transcribed_RNA"/>
</dbReference>
<sequence length="56" mass="6305">MPRGVRVKEYICLVKLLFIRLELANLSLGIKGFLPVFSKTHTPLFSTRRKTPASCG</sequence>
<protein>
    <submittedName>
        <fullName evidence="1">Uncharacterized protein</fullName>
    </submittedName>
</protein>
<proteinExistence type="predicted"/>
<accession>A0A0E9XJL2</accession>
<evidence type="ECO:0000313" key="1">
    <source>
        <dbReference type="EMBL" id="JAI02913.1"/>
    </source>
</evidence>
<reference evidence="1" key="1">
    <citation type="submission" date="2014-11" db="EMBL/GenBank/DDBJ databases">
        <authorList>
            <person name="Amaro Gonzalez C."/>
        </authorList>
    </citation>
    <scope>NUCLEOTIDE SEQUENCE</scope>
</reference>
<name>A0A0E9XJL2_ANGAN</name>
<dbReference type="AlphaFoldDB" id="A0A0E9XJL2"/>
<reference evidence="1" key="2">
    <citation type="journal article" date="2015" name="Fish Shellfish Immunol.">
        <title>Early steps in the European eel (Anguilla anguilla)-Vibrio vulnificus interaction in the gills: Role of the RtxA13 toxin.</title>
        <authorList>
            <person name="Callol A."/>
            <person name="Pajuelo D."/>
            <person name="Ebbesson L."/>
            <person name="Teles M."/>
            <person name="MacKenzie S."/>
            <person name="Amaro C."/>
        </authorList>
    </citation>
    <scope>NUCLEOTIDE SEQUENCE</scope>
</reference>
<organism evidence="1">
    <name type="scientific">Anguilla anguilla</name>
    <name type="common">European freshwater eel</name>
    <name type="synonym">Muraena anguilla</name>
    <dbReference type="NCBI Taxonomy" id="7936"/>
    <lineage>
        <taxon>Eukaryota</taxon>
        <taxon>Metazoa</taxon>
        <taxon>Chordata</taxon>
        <taxon>Craniata</taxon>
        <taxon>Vertebrata</taxon>
        <taxon>Euteleostomi</taxon>
        <taxon>Actinopterygii</taxon>
        <taxon>Neopterygii</taxon>
        <taxon>Teleostei</taxon>
        <taxon>Anguilliformes</taxon>
        <taxon>Anguillidae</taxon>
        <taxon>Anguilla</taxon>
    </lineage>
</organism>